<organism evidence="1 2">
    <name type="scientific">Cichorium intybus</name>
    <name type="common">Chicory</name>
    <dbReference type="NCBI Taxonomy" id="13427"/>
    <lineage>
        <taxon>Eukaryota</taxon>
        <taxon>Viridiplantae</taxon>
        <taxon>Streptophyta</taxon>
        <taxon>Embryophyta</taxon>
        <taxon>Tracheophyta</taxon>
        <taxon>Spermatophyta</taxon>
        <taxon>Magnoliopsida</taxon>
        <taxon>eudicotyledons</taxon>
        <taxon>Gunneridae</taxon>
        <taxon>Pentapetalae</taxon>
        <taxon>asterids</taxon>
        <taxon>campanulids</taxon>
        <taxon>Asterales</taxon>
        <taxon>Asteraceae</taxon>
        <taxon>Cichorioideae</taxon>
        <taxon>Cichorieae</taxon>
        <taxon>Cichoriinae</taxon>
        <taxon>Cichorium</taxon>
    </lineage>
</organism>
<comment type="caution">
    <text evidence="1">The sequence shown here is derived from an EMBL/GenBank/DDBJ whole genome shotgun (WGS) entry which is preliminary data.</text>
</comment>
<gene>
    <name evidence="1" type="ORF">L2E82_41689</name>
</gene>
<dbReference type="EMBL" id="CM042016">
    <property type="protein sequence ID" value="KAI3698278.1"/>
    <property type="molecule type" value="Genomic_DNA"/>
</dbReference>
<reference evidence="2" key="1">
    <citation type="journal article" date="2022" name="Mol. Ecol. Resour.">
        <title>The genomes of chicory, endive, great burdock and yacon provide insights into Asteraceae palaeo-polyploidization history and plant inulin production.</title>
        <authorList>
            <person name="Fan W."/>
            <person name="Wang S."/>
            <person name="Wang H."/>
            <person name="Wang A."/>
            <person name="Jiang F."/>
            <person name="Liu H."/>
            <person name="Zhao H."/>
            <person name="Xu D."/>
            <person name="Zhang Y."/>
        </authorList>
    </citation>
    <scope>NUCLEOTIDE SEQUENCE [LARGE SCALE GENOMIC DNA]</scope>
    <source>
        <strain evidence="2">cv. Punajuju</strain>
    </source>
</reference>
<proteinExistence type="predicted"/>
<protein>
    <submittedName>
        <fullName evidence="1">Uncharacterized protein</fullName>
    </submittedName>
</protein>
<evidence type="ECO:0000313" key="1">
    <source>
        <dbReference type="EMBL" id="KAI3698278.1"/>
    </source>
</evidence>
<name>A0ACB8ZKW8_CICIN</name>
<evidence type="ECO:0000313" key="2">
    <source>
        <dbReference type="Proteomes" id="UP001055811"/>
    </source>
</evidence>
<reference evidence="1 2" key="2">
    <citation type="journal article" date="2022" name="Mol. Ecol. Resour.">
        <title>The genomes of chicory, endive, great burdock and yacon provide insights into Asteraceae paleo-polyploidization history and plant inulin production.</title>
        <authorList>
            <person name="Fan W."/>
            <person name="Wang S."/>
            <person name="Wang H."/>
            <person name="Wang A."/>
            <person name="Jiang F."/>
            <person name="Liu H."/>
            <person name="Zhao H."/>
            <person name="Xu D."/>
            <person name="Zhang Y."/>
        </authorList>
    </citation>
    <scope>NUCLEOTIDE SEQUENCE [LARGE SCALE GENOMIC DNA]</scope>
    <source>
        <strain evidence="2">cv. Punajuju</strain>
        <tissue evidence="1">Leaves</tissue>
    </source>
</reference>
<accession>A0ACB8ZKW8</accession>
<keyword evidence="2" id="KW-1185">Reference proteome</keyword>
<sequence>MMDLNYEDDVGIEEDDDDAFGGRVKSRRDEDDGEIDEHKDANKEKELISLSFSTSLERFPLSPNLNFVPLSLLL</sequence>
<dbReference type="Proteomes" id="UP001055811">
    <property type="component" value="Linkage Group LG08"/>
</dbReference>